<feature type="region of interest" description="Disordered" evidence="6">
    <location>
        <begin position="233"/>
        <end position="264"/>
    </location>
</feature>
<dbReference type="OrthoDB" id="3652263at2"/>
<feature type="transmembrane region" description="Helical" evidence="7">
    <location>
        <begin position="479"/>
        <end position="502"/>
    </location>
</feature>
<evidence type="ECO:0000256" key="7">
    <source>
        <dbReference type="SAM" id="Phobius"/>
    </source>
</evidence>
<dbReference type="AlphaFoldDB" id="A0A1E7JZC6"/>
<keyword evidence="2" id="KW-0813">Transport</keyword>
<comment type="subcellular location">
    <subcellularLocation>
        <location evidence="1">Membrane</location>
        <topology evidence="1">Multi-pass membrane protein</topology>
    </subcellularLocation>
</comment>
<evidence type="ECO:0000256" key="5">
    <source>
        <dbReference type="ARBA" id="ARBA00023136"/>
    </source>
</evidence>
<evidence type="ECO:0000313" key="9">
    <source>
        <dbReference type="Proteomes" id="UP000176101"/>
    </source>
</evidence>
<evidence type="ECO:0008006" key="10">
    <source>
        <dbReference type="Google" id="ProtNLM"/>
    </source>
</evidence>
<keyword evidence="5 7" id="KW-0472">Membrane</keyword>
<dbReference type="STRING" id="1075402.AN216_17380"/>
<feature type="compositionally biased region" description="Basic and acidic residues" evidence="6">
    <location>
        <begin position="237"/>
        <end position="257"/>
    </location>
</feature>
<gene>
    <name evidence="8" type="ORF">AN216_17380</name>
</gene>
<comment type="caution">
    <text evidence="8">The sequence shown here is derived from an EMBL/GenBank/DDBJ whole genome shotgun (WGS) entry which is preliminary data.</text>
</comment>
<evidence type="ECO:0000256" key="2">
    <source>
        <dbReference type="ARBA" id="ARBA00022448"/>
    </source>
</evidence>
<dbReference type="Proteomes" id="UP000176101">
    <property type="component" value="Unassembled WGS sequence"/>
</dbReference>
<dbReference type="InterPro" id="IPR004813">
    <property type="entry name" value="OPT"/>
</dbReference>
<proteinExistence type="predicted"/>
<accession>A0A1E7JZC6</accession>
<keyword evidence="4 7" id="KW-1133">Transmembrane helix</keyword>
<keyword evidence="3 7" id="KW-0812">Transmembrane</keyword>
<protein>
    <recommendedName>
        <fullName evidence="10">OPT family oligopeptide transporter</fullName>
    </recommendedName>
</protein>
<feature type="transmembrane region" description="Helical" evidence="7">
    <location>
        <begin position="92"/>
        <end position="111"/>
    </location>
</feature>
<reference evidence="8 9" key="1">
    <citation type="journal article" date="2016" name="Front. Microbiol.">
        <title>Comparative Genomics Analysis of Streptomyces Species Reveals Their Adaptation to the Marine Environment and Their Diversity at the Genomic Level.</title>
        <authorList>
            <person name="Tian X."/>
            <person name="Zhang Z."/>
            <person name="Yang T."/>
            <person name="Chen M."/>
            <person name="Li J."/>
            <person name="Chen F."/>
            <person name="Yang J."/>
            <person name="Li W."/>
            <person name="Zhang B."/>
            <person name="Zhang Z."/>
            <person name="Wu J."/>
            <person name="Zhang C."/>
            <person name="Long L."/>
            <person name="Xiao J."/>
        </authorList>
    </citation>
    <scope>NUCLEOTIDE SEQUENCE [LARGE SCALE GENOMIC DNA]</scope>
    <source>
        <strain evidence="8 9">SCSIO 02100</strain>
    </source>
</reference>
<evidence type="ECO:0000313" key="8">
    <source>
        <dbReference type="EMBL" id="OEU97029.1"/>
    </source>
</evidence>
<evidence type="ECO:0000256" key="4">
    <source>
        <dbReference type="ARBA" id="ARBA00022989"/>
    </source>
</evidence>
<feature type="transmembrane region" description="Helical" evidence="7">
    <location>
        <begin position="205"/>
        <end position="227"/>
    </location>
</feature>
<evidence type="ECO:0000256" key="3">
    <source>
        <dbReference type="ARBA" id="ARBA00022692"/>
    </source>
</evidence>
<evidence type="ECO:0000256" key="1">
    <source>
        <dbReference type="ARBA" id="ARBA00004141"/>
    </source>
</evidence>
<organism evidence="8 9">
    <name type="scientific">Streptomyces oceani</name>
    <dbReference type="NCBI Taxonomy" id="1075402"/>
    <lineage>
        <taxon>Bacteria</taxon>
        <taxon>Bacillati</taxon>
        <taxon>Actinomycetota</taxon>
        <taxon>Actinomycetes</taxon>
        <taxon>Kitasatosporales</taxon>
        <taxon>Streptomycetaceae</taxon>
        <taxon>Streptomyces</taxon>
    </lineage>
</organism>
<feature type="transmembrane region" description="Helical" evidence="7">
    <location>
        <begin position="145"/>
        <end position="174"/>
    </location>
</feature>
<dbReference type="Pfam" id="PF03169">
    <property type="entry name" value="OPT"/>
    <property type="match status" value="2"/>
</dbReference>
<dbReference type="PATRIC" id="fig|1075402.3.peg.2458"/>
<sequence length="541" mass="56718">MTLLLLVLLSTVGAVIGIDLISKLGISANTSVVGALVAMLIGRVPLSWLRRMRSVHRQNLAQSAISAATFAASNVLLTSVAVPYAFGRHELVWPMLAGSCIGLVVDAWVLFRAFGSRLLPATAAWPSGIAAAETIKAGDRGGRRALVLAGGTVTGIVGATVFSLPLSAAGVAFLGNMWALLMFGIGLLLRQYGVDLFGTDLGTGYIPHGVMVGAGLVALVQAVLLLLRRRDRTGGGPDRHRTDTCAPERTECSDRPRPGSVTGEDPDAFTVDERALRRALLHGYALFTVGAAVLATLGGIVGDMSVPGIVGWVLFAAFAAVVHELIVGLAAMQAGWFPSFAVTLIFLIAGLLMGIPSVPLALLVGYVSATGPAFADMGYDLKAGWLLRRDHRPWDPYERAGRRQQFLAALVGFAVALTVVAFAWRSYFEEGLIPPVATVFADTIRGGMDDSETVRTMLLWAVPGALIQLLGGTKRQLGVMLATGLLILSPQAGWLVLGALLIRWGYGRLRGPKADGDLNLVGAGLIAGSSLGDSAQILKSG</sequence>
<dbReference type="EMBL" id="LJGU01000132">
    <property type="protein sequence ID" value="OEU97029.1"/>
    <property type="molecule type" value="Genomic_DNA"/>
</dbReference>
<feature type="transmembrane region" description="Helical" evidence="7">
    <location>
        <begin position="406"/>
        <end position="424"/>
    </location>
</feature>
<feature type="transmembrane region" description="Helical" evidence="7">
    <location>
        <begin position="284"/>
        <end position="302"/>
    </location>
</feature>
<evidence type="ECO:0000256" key="6">
    <source>
        <dbReference type="SAM" id="MobiDB-lite"/>
    </source>
</evidence>
<keyword evidence="9" id="KW-1185">Reference proteome</keyword>
<dbReference type="RefSeq" id="WP_070197586.1">
    <property type="nucleotide sequence ID" value="NZ_LJGU01000132.1"/>
</dbReference>
<feature type="transmembrane region" description="Helical" evidence="7">
    <location>
        <begin position="63"/>
        <end position="86"/>
    </location>
</feature>
<name>A0A1E7JZC6_9ACTN</name>
<feature type="transmembrane region" description="Helical" evidence="7">
    <location>
        <begin position="308"/>
        <end position="329"/>
    </location>
</feature>
<feature type="transmembrane region" description="Helical" evidence="7">
    <location>
        <begin position="24"/>
        <end position="42"/>
    </location>
</feature>